<dbReference type="InterPro" id="IPR006592">
    <property type="entry name" value="RNA_pol_N"/>
</dbReference>
<feature type="transmembrane region" description="Helical" evidence="16">
    <location>
        <begin position="763"/>
        <end position="784"/>
    </location>
</feature>
<keyword evidence="11 16" id="KW-1133">Transmembrane helix</keyword>
<evidence type="ECO:0000256" key="12">
    <source>
        <dbReference type="ARBA" id="ARBA00023125"/>
    </source>
</evidence>
<dbReference type="InterPro" id="IPR000722">
    <property type="entry name" value="RNA_pol_asu"/>
</dbReference>
<gene>
    <name evidence="18" type="ORF">LAZ67_3003356</name>
</gene>
<dbReference type="SUPFAM" id="SSF56784">
    <property type="entry name" value="HAD-like"/>
    <property type="match status" value="1"/>
</dbReference>
<evidence type="ECO:0000313" key="18">
    <source>
        <dbReference type="EMBL" id="UYV65156.1"/>
    </source>
</evidence>
<keyword evidence="7 16" id="KW-0812">Transmembrane</keyword>
<evidence type="ECO:0000256" key="3">
    <source>
        <dbReference type="ARBA" id="ARBA00006460"/>
    </source>
</evidence>
<dbReference type="InterPro" id="IPR023299">
    <property type="entry name" value="ATPase_P-typ_cyto_dom_N"/>
</dbReference>
<dbReference type="Gene3D" id="6.20.50.80">
    <property type="match status" value="1"/>
</dbReference>
<dbReference type="SUPFAM" id="SSF81665">
    <property type="entry name" value="Calcium ATPase, transmembrane domain M"/>
    <property type="match status" value="1"/>
</dbReference>
<evidence type="ECO:0000256" key="9">
    <source>
        <dbReference type="ARBA" id="ARBA00022723"/>
    </source>
</evidence>
<keyword evidence="9" id="KW-0479">Metal-binding</keyword>
<dbReference type="PANTHER" id="PTHR48446">
    <property type="entry name" value="DNA-DIRECTED RNA POLYMERASE SUBUNIT BETA' N-TERMINAL SECTION"/>
    <property type="match status" value="1"/>
</dbReference>
<keyword evidence="15" id="KW-0539">Nucleus</keyword>
<dbReference type="Pfam" id="PF13246">
    <property type="entry name" value="Cation_ATPase"/>
    <property type="match status" value="1"/>
</dbReference>
<evidence type="ECO:0000256" key="14">
    <source>
        <dbReference type="ARBA" id="ARBA00023163"/>
    </source>
</evidence>
<dbReference type="InterPro" id="IPR023214">
    <property type="entry name" value="HAD_sf"/>
</dbReference>
<keyword evidence="10" id="KW-0862">Zinc</keyword>
<accession>A0ABY6K8G2</accession>
<reference evidence="18 19" key="1">
    <citation type="submission" date="2022-01" db="EMBL/GenBank/DDBJ databases">
        <title>A chromosomal length assembly of Cordylochernes scorpioides.</title>
        <authorList>
            <person name="Zeh D."/>
            <person name="Zeh J."/>
        </authorList>
    </citation>
    <scope>NUCLEOTIDE SEQUENCE [LARGE SCALE GENOMIC DNA]</scope>
    <source>
        <strain evidence="18">IN4F17</strain>
        <tissue evidence="18">Whole Body</tissue>
    </source>
</reference>
<dbReference type="PANTHER" id="PTHR48446:SF1">
    <property type="entry name" value="DNA-DIRECTED RNA POLYMERASE SUBUNIT BETA' N-TERMINAL SECTION"/>
    <property type="match status" value="1"/>
</dbReference>
<feature type="transmembrane region" description="Helical" evidence="16">
    <location>
        <begin position="681"/>
        <end position="701"/>
    </location>
</feature>
<feature type="domain" description="HTH CENPB-type" evidence="17">
    <location>
        <begin position="508"/>
        <end position="580"/>
    </location>
</feature>
<feature type="transmembrane region" description="Helical" evidence="16">
    <location>
        <begin position="796"/>
        <end position="818"/>
    </location>
</feature>
<dbReference type="Pfam" id="PF04983">
    <property type="entry name" value="RNA_pol_Rpb1_3"/>
    <property type="match status" value="1"/>
</dbReference>
<evidence type="ECO:0000259" key="17">
    <source>
        <dbReference type="PROSITE" id="PS51253"/>
    </source>
</evidence>
<protein>
    <recommendedName>
        <fullName evidence="4">DNA-directed RNA polymerase</fullName>
        <ecNumber evidence="4">2.7.7.6</ecNumber>
    </recommendedName>
</protein>
<keyword evidence="19" id="KW-1185">Reference proteome</keyword>
<dbReference type="PROSITE" id="PS51253">
    <property type="entry name" value="HTH_CENPB"/>
    <property type="match status" value="1"/>
</dbReference>
<comment type="similarity">
    <text evidence="3">Belongs to the RNA polymerase beta' chain family.</text>
</comment>
<dbReference type="InterPro" id="IPR007083">
    <property type="entry name" value="RNA_pol_Rpb1_4"/>
</dbReference>
<dbReference type="Gene3D" id="1.10.274.100">
    <property type="entry name" value="RNA polymerase Rpb1, domain 3"/>
    <property type="match status" value="1"/>
</dbReference>
<dbReference type="Gene3D" id="3.40.1110.10">
    <property type="entry name" value="Calcium-transporting ATPase, cytoplasmic domain N"/>
    <property type="match status" value="1"/>
</dbReference>
<evidence type="ECO:0000256" key="2">
    <source>
        <dbReference type="ARBA" id="ARBA00004370"/>
    </source>
</evidence>
<dbReference type="InterPro" id="IPR023298">
    <property type="entry name" value="ATPase_P-typ_TM_dom_sf"/>
</dbReference>
<dbReference type="Proteomes" id="UP001235939">
    <property type="component" value="Chromosome 03"/>
</dbReference>
<evidence type="ECO:0000256" key="1">
    <source>
        <dbReference type="ARBA" id="ARBA00004123"/>
    </source>
</evidence>
<evidence type="ECO:0000256" key="7">
    <source>
        <dbReference type="ARBA" id="ARBA00022692"/>
    </source>
</evidence>
<dbReference type="SUPFAM" id="SSF81660">
    <property type="entry name" value="Metal cation-transporting ATPase, ATP-binding domain N"/>
    <property type="match status" value="1"/>
</dbReference>
<dbReference type="InterPro" id="IPR036412">
    <property type="entry name" value="HAD-like_sf"/>
</dbReference>
<feature type="transmembrane region" description="Helical" evidence="16">
    <location>
        <begin position="656"/>
        <end position="675"/>
    </location>
</feature>
<evidence type="ECO:0000256" key="8">
    <source>
        <dbReference type="ARBA" id="ARBA00022695"/>
    </source>
</evidence>
<evidence type="ECO:0000256" key="15">
    <source>
        <dbReference type="ARBA" id="ARBA00023242"/>
    </source>
</evidence>
<keyword evidence="13 16" id="KW-0472">Membrane</keyword>
<proteinExistence type="inferred from homology"/>
<evidence type="ECO:0000256" key="4">
    <source>
        <dbReference type="ARBA" id="ARBA00012418"/>
    </source>
</evidence>
<name>A0ABY6K8G2_9ARAC</name>
<feature type="transmembrane region" description="Helical" evidence="16">
    <location>
        <begin position="722"/>
        <end position="743"/>
    </location>
</feature>
<feature type="transmembrane region" description="Helical" evidence="16">
    <location>
        <begin position="123"/>
        <end position="143"/>
    </location>
</feature>
<keyword evidence="5" id="KW-0240">DNA-directed RNA polymerase</keyword>
<dbReference type="Pfam" id="PF05000">
    <property type="entry name" value="RNA_pol_Rpb1_4"/>
    <property type="match status" value="1"/>
</dbReference>
<dbReference type="SUPFAM" id="SSF64484">
    <property type="entry name" value="beta and beta-prime subunits of DNA dependent RNA-polymerase"/>
    <property type="match status" value="1"/>
</dbReference>
<keyword evidence="6" id="KW-0808">Transferase</keyword>
<evidence type="ECO:0000256" key="16">
    <source>
        <dbReference type="SAM" id="Phobius"/>
    </source>
</evidence>
<dbReference type="InterPro" id="IPR042102">
    <property type="entry name" value="RNA_pol_Rpb1_3_sf"/>
</dbReference>
<dbReference type="InterPro" id="IPR007066">
    <property type="entry name" value="RNA_pol_Rpb1_3"/>
</dbReference>
<evidence type="ECO:0000256" key="10">
    <source>
        <dbReference type="ARBA" id="ARBA00022833"/>
    </source>
</evidence>
<dbReference type="InterPro" id="IPR038120">
    <property type="entry name" value="Rpb1_funnel_sf"/>
</dbReference>
<sequence>MGHLFLKDTLALQLDVVLYREVLNPFYLFQGVSILLWSLDNYYIYASCIFVLGFLSIVISLVETKKIPPGGCHMPCDAVLLEGSCIVNESMLTGFTTTKGSLIRSIMHPPPVGFKFYRDALKFVTFLGVVSAFGMAFSLYLYISRGSRGVTVEQQGSGTFSSLKDIIVRSLDLVTIVVPPALPAAMTVGTVYAQRRLKKQGIYCISPQHINIGGKIKLYCFDKTLTYADACGLMVLRFQDPVTDPATLGDRDPLKISMATCHGLTLIDGKLCGDPLDLNMFEATTWMPYEVGIIRQFPFSSSLQRMAVICRTLGDRNMSIYVKGAPEKIASLCSPETLPDDFHTLLQKYTKKGYRVIALAWKPLSSKLTWHHAEKAKREEFEESLRFLGLLVMQNMMKSETKAIIKELQQARIRTVMITGDNLLTAVSVALDSQMIPTSDQVIVIHADPSKQKLDFEYLEFDHFKIGISTIECYFTRNFTAKRYYGGDDRHRLVPIGSRLRTFGFCSTLKRDRDGEFPEIEEALFRWIRQANAMKLAINGNILKEKAILLALKKMGQDNFEASNGWLEKFKARRNIAFKRLHGEAGSVDANSVATWKEVRNVKGALKAADIGISLSEAEASVAAPFTSNVPNISCVPKLIKEGRCSLVTTFSNFKFISMYSLIQFASVILLYIYKTNLTDFMFLYIDIGIITVVAFLMGSGGPYETLVPKRPRGSLINIHTLLSLFFQLVWFVMVQGIGIYMLRSEPWYVDPGTDDDSIFPNYANTVIFLITIFQYVTQGMIFSKGAPFRKPIYRSYLYAIALFLITGCNVFLFFNPFPKLSKYFQMQYWPLDIHLNFKLYLFALVGIYIVGAAILEVTKHNLERMKMLVRNGTEKFPGAISITRKNGQMKMLAFRNLEGRMKDAEELMMGDIVKRNMVDGDFVLFNRQPSLHKLSIMCHQVRVLPYRTLQFNESVCTPYNADFDGDEMNIHLPQTEEARAEAMVLLQSKNNLITPKNGEMVIGAIQDFITGSFLMTHKDTFLSFAEMLAIIGSLSLTYSRDEICIPMPHIIKPIPLWSGKQLFSLIIRPNSHSPIKINFETKTKMNTKRDDICPEDTIVIIRNSELLCGYVDKSLIGSGTKKGIFYSLFCDYNQDIAAEAMWRLSTWMSSFLSRRGFSIGIGDVTPSSSLLKSKNNLLTNGYTKCDDYIALHADGNLPTDPGCTKDQTLEAKLLKTLSDLRQSAGEACFEALPWTNSPRIMSISGSKGSLINISQMIAMVGQQALNGHRVPDKFINRTLPHSLPFSKTPKVKGFVKNSFYSGLVASEMFFHTMAGREGLVDTAVKTADTGYMQRRLMKSLEDLVCHYDSSIRTISGKILQFTYGGDGLNPELMEGDDCLVNYVRLFKHVQSITGSTGNSSILTNHAIKTFIDSEFESEPFKKNANLKIKYDLQEFFGESCSNFPKNQPVTKEHLIRFFTEIYNRKQRAILPGGTAIGALCAQSLGEPTTQMTLKTFHFAGVASMSITQGVPRIQEIINANKNIKTPIITAPLKATSLNEAYESQWQVERSTLESISVDISIRFTSNMEEGSYIHVHLVDDPKLNIDEIVNAIENQITNITFNQIKIINSTNIAVFPSPKMINAAKGTVLIALYKLRSKLIKVNARGIKTVNKAVISEIADKKGNKKFSLLIDGLGLSRVLGISGIEPYSTVSNHIKEMAEVLGVEAARNMIIKEIKSVTTNYGIGIDIRHLELLADLMTSTGDILLSKEQLIVFLKLLSSAKKDQLKAYPKV</sequence>
<evidence type="ECO:0000256" key="13">
    <source>
        <dbReference type="ARBA" id="ARBA00023136"/>
    </source>
</evidence>
<dbReference type="EMBL" id="CP092865">
    <property type="protein sequence ID" value="UYV65156.1"/>
    <property type="molecule type" value="Genomic_DNA"/>
</dbReference>
<feature type="transmembrane region" description="Helical" evidence="16">
    <location>
        <begin position="838"/>
        <end position="858"/>
    </location>
</feature>
<dbReference type="Pfam" id="PF00623">
    <property type="entry name" value="RNA_pol_Rpb1_2"/>
    <property type="match status" value="1"/>
</dbReference>
<dbReference type="EC" id="2.7.7.6" evidence="4"/>
<dbReference type="InterPro" id="IPR007081">
    <property type="entry name" value="RNA_pol_Rpb1_5"/>
</dbReference>
<dbReference type="Gene3D" id="1.10.132.30">
    <property type="match status" value="1"/>
</dbReference>
<dbReference type="InterPro" id="IPR006600">
    <property type="entry name" value="HTH_CenpB_DNA-bd_dom"/>
</dbReference>
<keyword evidence="14" id="KW-0804">Transcription</keyword>
<keyword evidence="8" id="KW-0548">Nucleotidyltransferase</keyword>
<dbReference type="Gene3D" id="2.40.40.20">
    <property type="match status" value="1"/>
</dbReference>
<organism evidence="18 19">
    <name type="scientific">Cordylochernes scorpioides</name>
    <dbReference type="NCBI Taxonomy" id="51811"/>
    <lineage>
        <taxon>Eukaryota</taxon>
        <taxon>Metazoa</taxon>
        <taxon>Ecdysozoa</taxon>
        <taxon>Arthropoda</taxon>
        <taxon>Chelicerata</taxon>
        <taxon>Arachnida</taxon>
        <taxon>Pseudoscorpiones</taxon>
        <taxon>Cheliferoidea</taxon>
        <taxon>Chernetidae</taxon>
        <taxon>Cordylochernes</taxon>
    </lineage>
</organism>
<dbReference type="SMART" id="SM00674">
    <property type="entry name" value="CENPB"/>
    <property type="match status" value="1"/>
</dbReference>
<dbReference type="InterPro" id="IPR009057">
    <property type="entry name" value="Homeodomain-like_sf"/>
</dbReference>
<dbReference type="Gene3D" id="2.70.150.10">
    <property type="entry name" value="Calcium-transporting ATPase, cytoplasmic transduction domain A"/>
    <property type="match status" value="1"/>
</dbReference>
<keyword evidence="12" id="KW-0238">DNA-binding</keyword>
<dbReference type="Gene3D" id="1.10.10.60">
    <property type="entry name" value="Homeodomain-like"/>
    <property type="match status" value="1"/>
</dbReference>
<dbReference type="Gene3D" id="3.40.50.1000">
    <property type="entry name" value="HAD superfamily/HAD-like"/>
    <property type="match status" value="1"/>
</dbReference>
<feature type="transmembrane region" description="Helical" evidence="16">
    <location>
        <begin position="42"/>
        <end position="62"/>
    </location>
</feature>
<evidence type="ECO:0000256" key="5">
    <source>
        <dbReference type="ARBA" id="ARBA00022478"/>
    </source>
</evidence>
<dbReference type="Gene3D" id="6.10.250.2940">
    <property type="match status" value="1"/>
</dbReference>
<evidence type="ECO:0000256" key="6">
    <source>
        <dbReference type="ARBA" id="ARBA00022679"/>
    </source>
</evidence>
<dbReference type="SMART" id="SM00663">
    <property type="entry name" value="RPOLA_N"/>
    <property type="match status" value="1"/>
</dbReference>
<dbReference type="SUPFAM" id="SSF46689">
    <property type="entry name" value="Homeodomain-like"/>
    <property type="match status" value="1"/>
</dbReference>
<comment type="subcellular location">
    <subcellularLocation>
        <location evidence="2">Membrane</location>
    </subcellularLocation>
    <subcellularLocation>
        <location evidence="1">Nucleus</location>
    </subcellularLocation>
</comment>
<dbReference type="Pfam" id="PF04998">
    <property type="entry name" value="RNA_pol_Rpb1_5"/>
    <property type="match status" value="1"/>
</dbReference>
<evidence type="ECO:0000313" key="19">
    <source>
        <dbReference type="Proteomes" id="UP001235939"/>
    </source>
</evidence>
<dbReference type="InterPro" id="IPR015700">
    <property type="entry name" value="RPC1"/>
</dbReference>
<dbReference type="Gene3D" id="3.30.1490.180">
    <property type="entry name" value="RNA polymerase ii"/>
    <property type="match status" value="1"/>
</dbReference>
<dbReference type="Pfam" id="PF03221">
    <property type="entry name" value="HTH_Tnp_Tc5"/>
    <property type="match status" value="1"/>
</dbReference>
<evidence type="ECO:0000256" key="11">
    <source>
        <dbReference type="ARBA" id="ARBA00022989"/>
    </source>
</evidence>